<dbReference type="eggNOG" id="COG4636">
    <property type="taxonomic scope" value="Bacteria"/>
</dbReference>
<protein>
    <recommendedName>
        <fullName evidence="1">Putative restriction endonuclease domain-containing protein</fullName>
    </recommendedName>
</protein>
<dbReference type="AlphaFoldDB" id="F4KT71"/>
<name>F4KT71_HALH1</name>
<dbReference type="Pfam" id="PF05685">
    <property type="entry name" value="Uma2"/>
    <property type="match status" value="1"/>
</dbReference>
<dbReference type="PANTHER" id="PTHR34107">
    <property type="entry name" value="SLL0198 PROTEIN-RELATED"/>
    <property type="match status" value="1"/>
</dbReference>
<feature type="domain" description="Putative restriction endonuclease" evidence="1">
    <location>
        <begin position="31"/>
        <end position="203"/>
    </location>
</feature>
<organism evidence="2 3">
    <name type="scientific">Haliscomenobacter hydrossis (strain ATCC 27775 / DSM 1100 / LMG 10767 / O)</name>
    <dbReference type="NCBI Taxonomy" id="760192"/>
    <lineage>
        <taxon>Bacteria</taxon>
        <taxon>Pseudomonadati</taxon>
        <taxon>Bacteroidota</taxon>
        <taxon>Saprospiria</taxon>
        <taxon>Saprospirales</taxon>
        <taxon>Haliscomenobacteraceae</taxon>
        <taxon>Haliscomenobacter</taxon>
    </lineage>
</organism>
<dbReference type="STRING" id="760192.Halhy_3269"/>
<keyword evidence="3" id="KW-1185">Reference proteome</keyword>
<evidence type="ECO:0000313" key="3">
    <source>
        <dbReference type="Proteomes" id="UP000008461"/>
    </source>
</evidence>
<dbReference type="SUPFAM" id="SSF52980">
    <property type="entry name" value="Restriction endonuclease-like"/>
    <property type="match status" value="1"/>
</dbReference>
<dbReference type="EMBL" id="CP002691">
    <property type="protein sequence ID" value="AEE51128.1"/>
    <property type="molecule type" value="Genomic_DNA"/>
</dbReference>
<dbReference type="InterPro" id="IPR008538">
    <property type="entry name" value="Uma2"/>
</dbReference>
<dbReference type="InterPro" id="IPR011335">
    <property type="entry name" value="Restrct_endonuc-II-like"/>
</dbReference>
<dbReference type="HOGENOM" id="CLU_076312_3_0_10"/>
<dbReference type="PANTHER" id="PTHR34107:SF7">
    <property type="entry name" value="SLR2092 PROTEIN"/>
    <property type="match status" value="1"/>
</dbReference>
<dbReference type="InterPro" id="IPR012296">
    <property type="entry name" value="Nuclease_put_TT1808"/>
</dbReference>
<reference evidence="2 3" key="1">
    <citation type="journal article" date="2011" name="Stand. Genomic Sci.">
        <title>Complete genome sequence of Haliscomenobacter hydrossis type strain (O).</title>
        <authorList>
            <consortium name="US DOE Joint Genome Institute (JGI-PGF)"/>
            <person name="Daligault H."/>
            <person name="Lapidus A."/>
            <person name="Zeytun A."/>
            <person name="Nolan M."/>
            <person name="Lucas S."/>
            <person name="Del Rio T.G."/>
            <person name="Tice H."/>
            <person name="Cheng J.F."/>
            <person name="Tapia R."/>
            <person name="Han C."/>
            <person name="Goodwin L."/>
            <person name="Pitluck S."/>
            <person name="Liolios K."/>
            <person name="Pagani I."/>
            <person name="Ivanova N."/>
            <person name="Huntemann M."/>
            <person name="Mavromatis K."/>
            <person name="Mikhailova N."/>
            <person name="Pati A."/>
            <person name="Chen A."/>
            <person name="Palaniappan K."/>
            <person name="Land M."/>
            <person name="Hauser L."/>
            <person name="Brambilla E.M."/>
            <person name="Rohde M."/>
            <person name="Verbarg S."/>
            <person name="Goker M."/>
            <person name="Bristow J."/>
            <person name="Eisen J.A."/>
            <person name="Markowitz V."/>
            <person name="Hugenholtz P."/>
            <person name="Kyrpides N.C."/>
            <person name="Klenk H.P."/>
            <person name="Woyke T."/>
        </authorList>
    </citation>
    <scope>NUCLEOTIDE SEQUENCE [LARGE SCALE GENOMIC DNA]</scope>
    <source>
        <strain evidence="3">ATCC 27775 / DSM 1100 / LMG 10767 / O</strain>
    </source>
</reference>
<dbReference type="Proteomes" id="UP000008461">
    <property type="component" value="Chromosome"/>
</dbReference>
<proteinExistence type="predicted"/>
<dbReference type="RefSeq" id="WP_013765669.1">
    <property type="nucleotide sequence ID" value="NC_015510.1"/>
</dbReference>
<dbReference type="OrthoDB" id="9799703at2"/>
<reference key="2">
    <citation type="submission" date="2011-04" db="EMBL/GenBank/DDBJ databases">
        <title>Complete sequence of chromosome of Haliscomenobacter hydrossis DSM 1100.</title>
        <authorList>
            <consortium name="US DOE Joint Genome Institute (JGI-PGF)"/>
            <person name="Lucas S."/>
            <person name="Han J."/>
            <person name="Lapidus A."/>
            <person name="Bruce D."/>
            <person name="Goodwin L."/>
            <person name="Pitluck S."/>
            <person name="Peters L."/>
            <person name="Kyrpides N."/>
            <person name="Mavromatis K."/>
            <person name="Ivanova N."/>
            <person name="Ovchinnikova G."/>
            <person name="Pagani I."/>
            <person name="Daligault H."/>
            <person name="Detter J.C."/>
            <person name="Han C."/>
            <person name="Land M."/>
            <person name="Hauser L."/>
            <person name="Markowitz V."/>
            <person name="Cheng J.-F."/>
            <person name="Hugenholtz P."/>
            <person name="Woyke T."/>
            <person name="Wu D."/>
            <person name="Verbarg S."/>
            <person name="Frueling A."/>
            <person name="Brambilla E."/>
            <person name="Klenk H.-P."/>
            <person name="Eisen J.A."/>
        </authorList>
    </citation>
    <scope>NUCLEOTIDE SEQUENCE</scope>
    <source>
        <strain>DSM 1100</strain>
    </source>
</reference>
<sequence>MPVRRMESWKLDVNLPFSNLELCTTASMSVADFESFCTENPDLRLEYSADGRVLILPLADFETGYRKGEALAELVNYARQSKNGQTFSASTGFTLTDGSIRCADASWISTERIVALPKKEHKKFAAIVPDFIIVLRSHLDSFDALKRKMEDVWMANGVRLAWLIDPIKQNAYVYRQGGSTAMVPDFAGKLSGEGVLLGFELDLGLLK</sequence>
<dbReference type="Gene3D" id="3.90.1570.10">
    <property type="entry name" value="tt1808, chain A"/>
    <property type="match status" value="1"/>
</dbReference>
<dbReference type="CDD" id="cd06260">
    <property type="entry name" value="DUF820-like"/>
    <property type="match status" value="1"/>
</dbReference>
<dbReference type="KEGG" id="hhy:Halhy_3269"/>
<evidence type="ECO:0000259" key="1">
    <source>
        <dbReference type="Pfam" id="PF05685"/>
    </source>
</evidence>
<accession>F4KT71</accession>
<evidence type="ECO:0000313" key="2">
    <source>
        <dbReference type="EMBL" id="AEE51128.1"/>
    </source>
</evidence>
<gene>
    <name evidence="2" type="ordered locus">Halhy_3269</name>
</gene>